<feature type="transmembrane region" description="Helical" evidence="6">
    <location>
        <begin position="178"/>
        <end position="200"/>
    </location>
</feature>
<dbReference type="PANTHER" id="PTHR30250:SF28">
    <property type="entry name" value="POLYSACCHARIDE BIOSYNTHESIS PROTEIN"/>
    <property type="match status" value="1"/>
</dbReference>
<evidence type="ECO:0000313" key="7">
    <source>
        <dbReference type="EMBL" id="PVZ12774.1"/>
    </source>
</evidence>
<sequence length="439" mass="49404">MTHTAEQPSAQRGRHAMAVSSMKLIAAGAIVQGLSFLLLPVIGRIYSQSEIGQITVFLSLVGVLSIIATGRYDQATVLARSKERSLLLLFSSLRFNLIVCSILVPAVLIINPLLAGSRYSAQQYHLYLLPLFVFFAAGMVALFSWANSHNQYGRMSLSQISQGVTNSGLRIGFGLLGMGFWGLQLSALLGGLMSIIPLAYRRSLYAQYKRHITPRRLRVAAGTYANFPRYSLPQAVIDILSGSLVSILLPLQYHDAVVGLYGMAYMLAGRPMQLISDSLSRVWFRRVAEHKNADQSFYRPVRRFTIIWLLLSIVGSAVLLFILEPIVSFVLGEKWRLCSLVIMAMLPYFIFNMLSSVFNFLPDLFGLQRKFMRMQALLLLLQLVVILVGTRMLAFEDYMWLHFGERALDSLIQLVWFLTIIRTYENGLRLRPSHPRQGD</sequence>
<evidence type="ECO:0000313" key="8">
    <source>
        <dbReference type="Proteomes" id="UP000245462"/>
    </source>
</evidence>
<accession>A0A2U1FKR1</accession>
<keyword evidence="2" id="KW-1003">Cell membrane</keyword>
<dbReference type="EMBL" id="QEKY01000004">
    <property type="protein sequence ID" value="PVZ12774.1"/>
    <property type="molecule type" value="Genomic_DNA"/>
</dbReference>
<dbReference type="Pfam" id="PF13440">
    <property type="entry name" value="Polysacc_synt_3"/>
    <property type="match status" value="1"/>
</dbReference>
<keyword evidence="8" id="KW-1185">Reference proteome</keyword>
<comment type="caution">
    <text evidence="7">The sequence shown here is derived from an EMBL/GenBank/DDBJ whole genome shotgun (WGS) entry which is preliminary data.</text>
</comment>
<dbReference type="GeneID" id="94550306"/>
<feature type="transmembrane region" description="Helical" evidence="6">
    <location>
        <begin position="374"/>
        <end position="395"/>
    </location>
</feature>
<keyword evidence="3 6" id="KW-0812">Transmembrane</keyword>
<organism evidence="7 8">
    <name type="scientific">Porphyromonas loveana</name>
    <dbReference type="NCBI Taxonomy" id="1884669"/>
    <lineage>
        <taxon>Bacteria</taxon>
        <taxon>Pseudomonadati</taxon>
        <taxon>Bacteroidota</taxon>
        <taxon>Bacteroidia</taxon>
        <taxon>Bacteroidales</taxon>
        <taxon>Porphyromonadaceae</taxon>
        <taxon>Porphyromonas</taxon>
    </lineage>
</organism>
<protein>
    <submittedName>
        <fullName evidence="7">O-antigen/teichoic acid export membrane protein</fullName>
    </submittedName>
</protein>
<evidence type="ECO:0000256" key="1">
    <source>
        <dbReference type="ARBA" id="ARBA00004651"/>
    </source>
</evidence>
<evidence type="ECO:0000256" key="6">
    <source>
        <dbReference type="SAM" id="Phobius"/>
    </source>
</evidence>
<dbReference type="Proteomes" id="UP000245462">
    <property type="component" value="Unassembled WGS sequence"/>
</dbReference>
<gene>
    <name evidence="7" type="ORF">C7382_10481</name>
</gene>
<dbReference type="AlphaFoldDB" id="A0A2U1FKR1"/>
<feature type="transmembrane region" description="Helical" evidence="6">
    <location>
        <begin position="54"/>
        <end position="72"/>
    </location>
</feature>
<dbReference type="RefSeq" id="WP_243405642.1">
    <property type="nucleotide sequence ID" value="NZ_JBGXZY010000077.1"/>
</dbReference>
<proteinExistence type="predicted"/>
<dbReference type="PANTHER" id="PTHR30250">
    <property type="entry name" value="PST FAMILY PREDICTED COLANIC ACID TRANSPORTER"/>
    <property type="match status" value="1"/>
</dbReference>
<reference evidence="7 8" key="1">
    <citation type="submission" date="2018-04" db="EMBL/GenBank/DDBJ databases">
        <title>Genomic Encyclopedia of Type Strains, Phase IV (KMG-IV): sequencing the most valuable type-strain genomes for metagenomic binning, comparative biology and taxonomic classification.</title>
        <authorList>
            <person name="Goeker M."/>
        </authorList>
    </citation>
    <scope>NUCLEOTIDE SEQUENCE [LARGE SCALE GENOMIC DNA]</scope>
    <source>
        <strain evidence="7 8">DSM 28520</strain>
    </source>
</reference>
<keyword evidence="5 6" id="KW-0472">Membrane</keyword>
<evidence type="ECO:0000256" key="4">
    <source>
        <dbReference type="ARBA" id="ARBA00022989"/>
    </source>
</evidence>
<feature type="transmembrane region" description="Helical" evidence="6">
    <location>
        <begin position="339"/>
        <end position="362"/>
    </location>
</feature>
<keyword evidence="4 6" id="KW-1133">Transmembrane helix</keyword>
<evidence type="ECO:0000256" key="5">
    <source>
        <dbReference type="ARBA" id="ARBA00023136"/>
    </source>
</evidence>
<name>A0A2U1FKR1_9PORP</name>
<comment type="subcellular location">
    <subcellularLocation>
        <location evidence="1">Cell membrane</location>
        <topology evidence="1">Multi-pass membrane protein</topology>
    </subcellularLocation>
</comment>
<evidence type="ECO:0000256" key="3">
    <source>
        <dbReference type="ARBA" id="ARBA00022692"/>
    </source>
</evidence>
<feature type="transmembrane region" description="Helical" evidence="6">
    <location>
        <begin position="24"/>
        <end position="42"/>
    </location>
</feature>
<evidence type="ECO:0000256" key="2">
    <source>
        <dbReference type="ARBA" id="ARBA00022475"/>
    </source>
</evidence>
<dbReference type="GO" id="GO:0005886">
    <property type="term" value="C:plasma membrane"/>
    <property type="evidence" value="ECO:0007669"/>
    <property type="project" value="UniProtKB-SubCell"/>
</dbReference>
<feature type="transmembrane region" description="Helical" evidence="6">
    <location>
        <begin position="92"/>
        <end position="114"/>
    </location>
</feature>
<feature type="transmembrane region" description="Helical" evidence="6">
    <location>
        <begin position="306"/>
        <end position="327"/>
    </location>
</feature>
<dbReference type="InterPro" id="IPR050833">
    <property type="entry name" value="Poly_Biosynth_Transport"/>
</dbReference>
<feature type="transmembrane region" description="Helical" evidence="6">
    <location>
        <begin position="126"/>
        <end position="146"/>
    </location>
</feature>